<accession>A0A0U1KV07</accession>
<evidence type="ECO:0000256" key="5">
    <source>
        <dbReference type="PIRSR" id="PIRSR000097-2"/>
    </source>
</evidence>
<sequence>MQERLVLNNGMSIPAQGFGTYSYTDNLSEIVALAAKAGVRLFDTSDDYHNEAFLGDALRKTFERREDYTVITKFTMPTHPHEVEQLLRKSLVNLFGDDSSPVDLYLMHWPFPNVYLSIWKEMERVYDKGLCKGIGVCNFNIEHLEKLRKHAHITPAINQFELHPLFNQKELCDYCAANGIQVMCYTPLARMHPDLMNNQVLMQLGKKYSKSVVQIILRWDYQKHYIAIPAASKQKHIENNVNILDFNLSETEIALIDGLHSGLRVRNNPDTYFSSKQKLKFFLANSYYKVMGAKSLRK</sequence>
<dbReference type="CDD" id="cd19071">
    <property type="entry name" value="AKR_AKR1-5-like"/>
    <property type="match status" value="1"/>
</dbReference>
<feature type="binding site" evidence="5">
    <location>
        <position position="108"/>
    </location>
    <ligand>
        <name>substrate</name>
    </ligand>
</feature>
<dbReference type="PRINTS" id="PR00069">
    <property type="entry name" value="ALDKETRDTASE"/>
</dbReference>
<evidence type="ECO:0000256" key="4">
    <source>
        <dbReference type="PIRSR" id="PIRSR000097-1"/>
    </source>
</evidence>
<dbReference type="InterPro" id="IPR018170">
    <property type="entry name" value="Aldo/ket_reductase_CS"/>
</dbReference>
<evidence type="ECO:0000313" key="9">
    <source>
        <dbReference type="Proteomes" id="UP000049855"/>
    </source>
</evidence>
<protein>
    <submittedName>
        <fullName evidence="8">Oxidoreductase of aldo/keto reductase family, subgroup 1</fullName>
    </submittedName>
</protein>
<gene>
    <name evidence="8" type="ORF">SpAn4DRAFT_1493</name>
</gene>
<dbReference type="InterPro" id="IPR020471">
    <property type="entry name" value="AKR"/>
</dbReference>
<dbReference type="SUPFAM" id="SSF51430">
    <property type="entry name" value="NAD(P)-linked oxidoreductase"/>
    <property type="match status" value="1"/>
</dbReference>
<evidence type="ECO:0000256" key="6">
    <source>
        <dbReference type="PIRSR" id="PIRSR000097-3"/>
    </source>
</evidence>
<dbReference type="InterPro" id="IPR036812">
    <property type="entry name" value="NAD(P)_OxRdtase_dom_sf"/>
</dbReference>
<feature type="site" description="Lowers pKa of active site Tyr" evidence="6">
    <location>
        <position position="73"/>
    </location>
</feature>
<evidence type="ECO:0000313" key="8">
    <source>
        <dbReference type="EMBL" id="CQR70524.1"/>
    </source>
</evidence>
<keyword evidence="3" id="KW-0560">Oxidoreductase</keyword>
<dbReference type="PIRSF" id="PIRSF000097">
    <property type="entry name" value="AKR"/>
    <property type="match status" value="1"/>
</dbReference>
<dbReference type="Pfam" id="PF00248">
    <property type="entry name" value="Aldo_ket_red"/>
    <property type="match status" value="1"/>
</dbReference>
<dbReference type="RefSeq" id="WP_021169254.1">
    <property type="nucleotide sequence ID" value="NZ_CTRP01000003.1"/>
</dbReference>
<dbReference type="PROSITE" id="PS00062">
    <property type="entry name" value="ALDOKETO_REDUCTASE_2"/>
    <property type="match status" value="1"/>
</dbReference>
<dbReference type="GO" id="GO:0016616">
    <property type="term" value="F:oxidoreductase activity, acting on the CH-OH group of donors, NAD or NADP as acceptor"/>
    <property type="evidence" value="ECO:0007669"/>
    <property type="project" value="UniProtKB-ARBA"/>
</dbReference>
<dbReference type="InterPro" id="IPR023210">
    <property type="entry name" value="NADP_OxRdtase_dom"/>
</dbReference>
<evidence type="ECO:0000259" key="7">
    <source>
        <dbReference type="Pfam" id="PF00248"/>
    </source>
</evidence>
<feature type="domain" description="NADP-dependent oxidoreductase" evidence="7">
    <location>
        <begin position="24"/>
        <end position="259"/>
    </location>
</feature>
<dbReference type="AlphaFoldDB" id="A0A0U1KV07"/>
<evidence type="ECO:0000256" key="2">
    <source>
        <dbReference type="ARBA" id="ARBA00022857"/>
    </source>
</evidence>
<evidence type="ECO:0000256" key="3">
    <source>
        <dbReference type="ARBA" id="ARBA00023002"/>
    </source>
</evidence>
<dbReference type="Proteomes" id="UP000049855">
    <property type="component" value="Unassembled WGS sequence"/>
</dbReference>
<keyword evidence="9" id="KW-1185">Reference proteome</keyword>
<proteinExistence type="inferred from homology"/>
<keyword evidence="2" id="KW-0521">NADP</keyword>
<comment type="similarity">
    <text evidence="1">Belongs to the aldo/keto reductase family.</text>
</comment>
<reference evidence="9" key="1">
    <citation type="submission" date="2015-03" db="EMBL/GenBank/DDBJ databases">
        <authorList>
            <person name="Nijsse Bart"/>
        </authorList>
    </citation>
    <scope>NUCLEOTIDE SEQUENCE [LARGE SCALE GENOMIC DNA]</scope>
</reference>
<dbReference type="PANTHER" id="PTHR43827:SF3">
    <property type="entry name" value="NADP-DEPENDENT OXIDOREDUCTASE DOMAIN-CONTAINING PROTEIN"/>
    <property type="match status" value="1"/>
</dbReference>
<dbReference type="EMBL" id="CTRP01000003">
    <property type="protein sequence ID" value="CQR70524.1"/>
    <property type="molecule type" value="Genomic_DNA"/>
</dbReference>
<evidence type="ECO:0000256" key="1">
    <source>
        <dbReference type="ARBA" id="ARBA00007905"/>
    </source>
</evidence>
<organism evidence="8 9">
    <name type="scientific">Sporomusa ovata</name>
    <dbReference type="NCBI Taxonomy" id="2378"/>
    <lineage>
        <taxon>Bacteria</taxon>
        <taxon>Bacillati</taxon>
        <taxon>Bacillota</taxon>
        <taxon>Negativicutes</taxon>
        <taxon>Selenomonadales</taxon>
        <taxon>Sporomusaceae</taxon>
        <taxon>Sporomusa</taxon>
    </lineage>
</organism>
<dbReference type="Gene3D" id="3.20.20.100">
    <property type="entry name" value="NADP-dependent oxidoreductase domain"/>
    <property type="match status" value="1"/>
</dbReference>
<name>A0A0U1KV07_9FIRM</name>
<feature type="active site" description="Proton donor" evidence="4">
    <location>
        <position position="48"/>
    </location>
</feature>
<dbReference type="PANTHER" id="PTHR43827">
    <property type="entry name" value="2,5-DIKETO-D-GLUCONIC ACID REDUCTASE"/>
    <property type="match status" value="1"/>
</dbReference>